<protein>
    <submittedName>
        <fullName evidence="2">SurE_0 protein</fullName>
    </submittedName>
</protein>
<evidence type="ECO:0000313" key="2">
    <source>
        <dbReference type="EMBL" id="JAG79713.1"/>
    </source>
</evidence>
<sequence length="106" mass="11724">VTPMFYRSVNSVQCRIHSRMHRVRSGQLARAGQKGPPPPSTRRTRSIVQTAKRMDEALLDTSLPEGVNLPIEPPGLSKENLKKSGIGRTRRWSGPHQLGDGDDSDP</sequence>
<reference evidence="2" key="1">
    <citation type="submission" date="2015-01" db="EMBL/GenBank/DDBJ databases">
        <title>Transcriptome Assembly of Fopius arisanus.</title>
        <authorList>
            <person name="Geib S."/>
        </authorList>
    </citation>
    <scope>NUCLEOTIDE SEQUENCE</scope>
</reference>
<feature type="non-terminal residue" evidence="2">
    <location>
        <position position="106"/>
    </location>
</feature>
<gene>
    <name evidence="2" type="primary">surE_0</name>
    <name evidence="2" type="ORF">g.27815</name>
</gene>
<feature type="region of interest" description="Disordered" evidence="1">
    <location>
        <begin position="21"/>
        <end position="106"/>
    </location>
</feature>
<dbReference type="AlphaFoldDB" id="A0A0C9RRH6"/>
<evidence type="ECO:0000256" key="1">
    <source>
        <dbReference type="SAM" id="MobiDB-lite"/>
    </source>
</evidence>
<accession>A0A0C9RRH6</accession>
<name>A0A0C9RRH6_9HYME</name>
<proteinExistence type="predicted"/>
<dbReference type="EMBL" id="GBYB01009946">
    <property type="protein sequence ID" value="JAG79713.1"/>
    <property type="molecule type" value="Transcribed_RNA"/>
</dbReference>
<feature type="non-terminal residue" evidence="2">
    <location>
        <position position="1"/>
    </location>
</feature>
<organism evidence="2">
    <name type="scientific">Fopius arisanus</name>
    <dbReference type="NCBI Taxonomy" id="64838"/>
    <lineage>
        <taxon>Eukaryota</taxon>
        <taxon>Metazoa</taxon>
        <taxon>Ecdysozoa</taxon>
        <taxon>Arthropoda</taxon>
        <taxon>Hexapoda</taxon>
        <taxon>Insecta</taxon>
        <taxon>Pterygota</taxon>
        <taxon>Neoptera</taxon>
        <taxon>Endopterygota</taxon>
        <taxon>Hymenoptera</taxon>
        <taxon>Apocrita</taxon>
        <taxon>Ichneumonoidea</taxon>
        <taxon>Braconidae</taxon>
        <taxon>Opiinae</taxon>
        <taxon>Fopius</taxon>
    </lineage>
</organism>